<evidence type="ECO:0000256" key="5">
    <source>
        <dbReference type="ARBA" id="ARBA00022840"/>
    </source>
</evidence>
<dbReference type="GO" id="GO:0006426">
    <property type="term" value="P:glycyl-tRNA aminoacylation"/>
    <property type="evidence" value="ECO:0007669"/>
    <property type="project" value="InterPro"/>
</dbReference>
<evidence type="ECO:0000256" key="6">
    <source>
        <dbReference type="ARBA" id="ARBA00022917"/>
    </source>
</evidence>
<dbReference type="GO" id="GO:0005524">
    <property type="term" value="F:ATP binding"/>
    <property type="evidence" value="ECO:0007669"/>
    <property type="project" value="UniProtKB-KW"/>
</dbReference>
<sequence length="1081" mass="116228">MQRVCRGILRLHGPVIGTLHPRGTSLGNSASLYSNGARRCSSNASLRCWSSSRSLELAPRPSGTVAEGAAAPPTEDSEAASITFQDAVTRLQSFWADEGCAMWLPHNTEVGAGTMNPSTFLRVLGPEPWSVAYVEPSIRPDDSRYGLNPNRVQRHTQFQVILKPDPGNAQDLYLASLRALGVDTQQHDVRFVEDNWESPVLGAWGLGWEVWLNGMEVTQFTYFQQAGGKVLEVPSVEITYGLERIIMAIQGVKHFKDIQYSQHLTYGEMFLQASCRKGGWNEWEMSKYNLEEASISDHQTRFRLYEEEAKRMLALRLPIPAYDCLLKLSHTFNVLDARGAVGVTERANSFAALRSLARQTTELWSERREEQGHPLGNALLDCKASTVVDLGQPPAHSPPTGPAPFLLEIGCEELPPADLQHALTQLRQGIPQLLKACRLSHGAVTVAGTPRRLVVNIADLAPQQSAASERIRGPPAKVAFAPDGSPTPALLGFCRKNRIEVKDTVLEADANGADYALAQRLPDLLSGLSFQKSMRWLPGVPSFSRPVRWLLSMHAGTVVPLSFAGVESGDQTRLLRSEASPVKLASASEHGAVLLDAGILVDVAERRASIWEACQSAAASINGSIPEATTHDLLEEVADLVESPTVILGSFDPEFLGLPQEVLVMVMRKHQRYFPVVDPQTNGLLPHFITVANGAVNVDLVRAGNEAVLRARFEDARFFYEADTKKSLEQHREKLESMTFQQDLGSLLDRCKRVFSLVEPLTLACGFDKDTEAVAGEAASLYNADLGTSMVTEMTALAGVMGRHYAEVEGRSSAVATAMYEGILPRFSGDALPSTPAGVLVSLADKLDAIVGLFAAGCAPTGNSDPYALRRAAVGLLGILLQQGVHMDLPALVALASAQLPVPVTPEVRAGVLDFITRRLEQLLLDEGLQPEAVRAALGARAHDPVLAAATARELAAGLAAGPDGALGRVLGATTRAARLVRSQAAAGPAEVRPDLFQQAEEGALHGALQAAEEGVAPDASLAGFVEACAPLVGPLNAFLDGVFVMTEDEGVRGNRLALLRRVAQLPGPFLSVQEVQGLLG</sequence>
<evidence type="ECO:0000256" key="9">
    <source>
        <dbReference type="SAM" id="MobiDB-lite"/>
    </source>
</evidence>
<organism evidence="10 11">
    <name type="scientific">Auxenochlorella protothecoides</name>
    <name type="common">Green microalga</name>
    <name type="synonym">Chlorella protothecoides</name>
    <dbReference type="NCBI Taxonomy" id="3075"/>
    <lineage>
        <taxon>Eukaryota</taxon>
        <taxon>Viridiplantae</taxon>
        <taxon>Chlorophyta</taxon>
        <taxon>core chlorophytes</taxon>
        <taxon>Trebouxiophyceae</taxon>
        <taxon>Chlorellales</taxon>
        <taxon>Chlorellaceae</taxon>
        <taxon>Auxenochlorella</taxon>
    </lineage>
</organism>
<dbReference type="SUPFAM" id="SSF55681">
    <property type="entry name" value="Class II aaRS and biotin synthetases"/>
    <property type="match status" value="1"/>
</dbReference>
<evidence type="ECO:0000313" key="11">
    <source>
        <dbReference type="Proteomes" id="UP000279271"/>
    </source>
</evidence>
<dbReference type="Gene3D" id="3.30.930.10">
    <property type="entry name" value="Bira Bifunctional Protein, Domain 2"/>
    <property type="match status" value="1"/>
</dbReference>
<keyword evidence="7" id="KW-0030">Aminoacyl-tRNA synthetase</keyword>
<evidence type="ECO:0000256" key="2">
    <source>
        <dbReference type="ARBA" id="ARBA00012829"/>
    </source>
</evidence>
<name>A0A3M7KZU5_AUXPR</name>
<dbReference type="PANTHER" id="PTHR30075">
    <property type="entry name" value="GLYCYL-TRNA SYNTHETASE"/>
    <property type="match status" value="1"/>
</dbReference>
<dbReference type="EC" id="6.1.1.14" evidence="2"/>
<dbReference type="Pfam" id="PF02091">
    <property type="entry name" value="tRNA-synt_2e"/>
    <property type="match status" value="1"/>
</dbReference>
<dbReference type="GO" id="GO:0004820">
    <property type="term" value="F:glycine-tRNA ligase activity"/>
    <property type="evidence" value="ECO:0007669"/>
    <property type="project" value="UniProtKB-EC"/>
</dbReference>
<dbReference type="GO" id="GO:0009570">
    <property type="term" value="C:chloroplast stroma"/>
    <property type="evidence" value="ECO:0007669"/>
    <property type="project" value="TreeGrafter"/>
</dbReference>
<evidence type="ECO:0000256" key="1">
    <source>
        <dbReference type="ARBA" id="ARBA00008226"/>
    </source>
</evidence>
<dbReference type="HAMAP" id="MF_00254">
    <property type="entry name" value="Gly_tRNA_synth_alpha"/>
    <property type="match status" value="1"/>
</dbReference>
<evidence type="ECO:0000313" key="10">
    <source>
        <dbReference type="EMBL" id="RMZ54822.1"/>
    </source>
</evidence>
<keyword evidence="4" id="KW-0547">Nucleotide-binding</keyword>
<dbReference type="SUPFAM" id="SSF109604">
    <property type="entry name" value="HD-domain/PDEase-like"/>
    <property type="match status" value="1"/>
</dbReference>
<dbReference type="AlphaFoldDB" id="A0A3M7KZU5"/>
<dbReference type="InterPro" id="IPR015944">
    <property type="entry name" value="Gly-tRNA-synth_bsu"/>
</dbReference>
<accession>A0A3M7KZU5</accession>
<dbReference type="InterPro" id="IPR045864">
    <property type="entry name" value="aa-tRNA-synth_II/BPL/LPL"/>
</dbReference>
<dbReference type="HAMAP" id="MF_00255">
    <property type="entry name" value="Gly_tRNA_synth_beta"/>
    <property type="match status" value="1"/>
</dbReference>
<keyword evidence="3" id="KW-0436">Ligase</keyword>
<evidence type="ECO:0000256" key="3">
    <source>
        <dbReference type="ARBA" id="ARBA00022598"/>
    </source>
</evidence>
<reference evidence="11" key="1">
    <citation type="journal article" date="2018" name="Algal Res.">
        <title>Characterization of plant carbon substrate utilization by Auxenochlorella protothecoides.</title>
        <authorList>
            <person name="Vogler B.W."/>
            <person name="Starkenburg S.R."/>
            <person name="Sudasinghe N."/>
            <person name="Schambach J.Y."/>
            <person name="Rollin J.A."/>
            <person name="Pattathil S."/>
            <person name="Barry A.N."/>
        </authorList>
    </citation>
    <scope>NUCLEOTIDE SEQUENCE [LARGE SCALE GENOMIC DNA]</scope>
    <source>
        <strain evidence="11">UTEX 25</strain>
    </source>
</reference>
<dbReference type="InterPro" id="IPR006194">
    <property type="entry name" value="Gly-tRNA-synth_heterodimer"/>
</dbReference>
<protein>
    <recommendedName>
        <fullName evidence="2">glycine--tRNA ligase</fullName>
        <ecNumber evidence="2">6.1.1.14</ecNumber>
    </recommendedName>
</protein>
<dbReference type="FunFam" id="3.30.930.10:FF:000006">
    <property type="entry name" value="Glycine--tRNA ligase alpha subunit"/>
    <property type="match status" value="1"/>
</dbReference>
<dbReference type="PROSITE" id="PS50861">
    <property type="entry name" value="AA_TRNA_LIGASE_II_GLYAB"/>
    <property type="match status" value="2"/>
</dbReference>
<feature type="region of interest" description="Disordered" evidence="9">
    <location>
        <begin position="59"/>
        <end position="79"/>
    </location>
</feature>
<proteinExistence type="inferred from homology"/>
<dbReference type="PANTHER" id="PTHR30075:SF2">
    <property type="entry name" value="GLYCINE--TRNA LIGASE, CHLOROPLASTIC_MITOCHONDRIAL 2"/>
    <property type="match status" value="1"/>
</dbReference>
<comment type="similarity">
    <text evidence="1">Belongs to the class-II aminoacyl-tRNA synthetase family.</text>
</comment>
<dbReference type="Proteomes" id="UP000279271">
    <property type="component" value="Unassembled WGS sequence"/>
</dbReference>
<comment type="catalytic activity">
    <reaction evidence="8">
        <text>tRNA(Gly) + glycine + ATP = glycyl-tRNA(Gly) + AMP + diphosphate</text>
        <dbReference type="Rhea" id="RHEA:16013"/>
        <dbReference type="Rhea" id="RHEA-COMP:9664"/>
        <dbReference type="Rhea" id="RHEA-COMP:9683"/>
        <dbReference type="ChEBI" id="CHEBI:30616"/>
        <dbReference type="ChEBI" id="CHEBI:33019"/>
        <dbReference type="ChEBI" id="CHEBI:57305"/>
        <dbReference type="ChEBI" id="CHEBI:78442"/>
        <dbReference type="ChEBI" id="CHEBI:78522"/>
        <dbReference type="ChEBI" id="CHEBI:456215"/>
        <dbReference type="EC" id="6.1.1.14"/>
    </reaction>
</comment>
<dbReference type="Pfam" id="PF02092">
    <property type="entry name" value="tRNA_synt_2f"/>
    <property type="match status" value="1"/>
</dbReference>
<dbReference type="Gene3D" id="1.20.58.180">
    <property type="entry name" value="Class II aaRS and biotin synthetases, domain 2"/>
    <property type="match status" value="1"/>
</dbReference>
<dbReference type="NCBIfam" id="TIGR00211">
    <property type="entry name" value="glyS"/>
    <property type="match status" value="1"/>
</dbReference>
<dbReference type="NCBIfam" id="NF006827">
    <property type="entry name" value="PRK09348.1"/>
    <property type="match status" value="1"/>
</dbReference>
<dbReference type="EMBL" id="QOKY01000172">
    <property type="protein sequence ID" value="RMZ54822.1"/>
    <property type="molecule type" value="Genomic_DNA"/>
</dbReference>
<keyword evidence="6" id="KW-0648">Protein biosynthesis</keyword>
<evidence type="ECO:0000256" key="8">
    <source>
        <dbReference type="ARBA" id="ARBA00047937"/>
    </source>
</evidence>
<evidence type="ECO:0000256" key="4">
    <source>
        <dbReference type="ARBA" id="ARBA00022741"/>
    </source>
</evidence>
<dbReference type="GO" id="GO:0005739">
    <property type="term" value="C:mitochondrion"/>
    <property type="evidence" value="ECO:0007669"/>
    <property type="project" value="TreeGrafter"/>
</dbReference>
<keyword evidence="5" id="KW-0067">ATP-binding</keyword>
<dbReference type="NCBIfam" id="TIGR00388">
    <property type="entry name" value="glyQ"/>
    <property type="match status" value="1"/>
</dbReference>
<evidence type="ECO:0000256" key="7">
    <source>
        <dbReference type="ARBA" id="ARBA00023146"/>
    </source>
</evidence>
<comment type="caution">
    <text evidence="10">The sequence shown here is derived from an EMBL/GenBank/DDBJ whole genome shotgun (WGS) entry which is preliminary data.</text>
</comment>
<dbReference type="PRINTS" id="PR01044">
    <property type="entry name" value="TRNASYNTHGA"/>
</dbReference>
<gene>
    <name evidence="10" type="ORF">APUTEX25_000339</name>
</gene>
<dbReference type="InterPro" id="IPR002310">
    <property type="entry name" value="Gly-tRNA_ligase_asu"/>
</dbReference>